<protein>
    <submittedName>
        <fullName evidence="1">Uncharacterized protein</fullName>
    </submittedName>
</protein>
<comment type="caution">
    <text evidence="1">The sequence shown here is derived from an EMBL/GenBank/DDBJ whole genome shotgun (WGS) entry which is preliminary data.</text>
</comment>
<reference evidence="1" key="1">
    <citation type="submission" date="2019-11" db="EMBL/GenBank/DDBJ databases">
        <title>Nori genome reveals adaptations in red seaweeds to the harsh intertidal environment.</title>
        <authorList>
            <person name="Wang D."/>
            <person name="Mao Y."/>
        </authorList>
    </citation>
    <scope>NUCLEOTIDE SEQUENCE</scope>
    <source>
        <tissue evidence="1">Gametophyte</tissue>
    </source>
</reference>
<evidence type="ECO:0000313" key="1">
    <source>
        <dbReference type="EMBL" id="KAK1863419.1"/>
    </source>
</evidence>
<keyword evidence="2" id="KW-1185">Reference proteome</keyword>
<accession>A0ACC3BZD0</accession>
<gene>
    <name evidence="1" type="ORF">I4F81_005975</name>
</gene>
<proteinExistence type="predicted"/>
<name>A0ACC3BZD0_PYRYE</name>
<sequence length="196" mass="20461">MTAQLGGQTRTSSDLLCTSHLAGSQLSCTPTKDRTAPNGEPFSTSPPSLSQDRASSLPPRLLPPYTLSSILPSSARSTPPPPSPNKMKAVTVLSAALIAVAATIAPAVAQLPGGIPFPSEGPSGTRRPLPWARLTVAPDGSVVANWQGVKSCTIIEAGGLPTDGWTLPRETQVVVRDGADWAELDHEVLHWACMLK</sequence>
<organism evidence="1 2">
    <name type="scientific">Pyropia yezoensis</name>
    <name type="common">Susabi-nori</name>
    <name type="synonym">Porphyra yezoensis</name>
    <dbReference type="NCBI Taxonomy" id="2788"/>
    <lineage>
        <taxon>Eukaryota</taxon>
        <taxon>Rhodophyta</taxon>
        <taxon>Bangiophyceae</taxon>
        <taxon>Bangiales</taxon>
        <taxon>Bangiaceae</taxon>
        <taxon>Pyropia</taxon>
    </lineage>
</organism>
<dbReference type="Proteomes" id="UP000798662">
    <property type="component" value="Chromosome 2"/>
</dbReference>
<evidence type="ECO:0000313" key="2">
    <source>
        <dbReference type="Proteomes" id="UP000798662"/>
    </source>
</evidence>
<dbReference type="EMBL" id="CM020619">
    <property type="protein sequence ID" value="KAK1863419.1"/>
    <property type="molecule type" value="Genomic_DNA"/>
</dbReference>